<reference evidence="3" key="1">
    <citation type="journal article" date="2019" name="PLoS Negl. Trop. Dis.">
        <title>Revisiting the worldwide diversity of Leptospira species in the environment.</title>
        <authorList>
            <person name="Vincent A.T."/>
            <person name="Schiettekatte O."/>
            <person name="Bourhy P."/>
            <person name="Veyrier F.J."/>
            <person name="Picardeau M."/>
        </authorList>
    </citation>
    <scope>NUCLEOTIDE SEQUENCE [LARGE SCALE GENOMIC DNA]</scope>
    <source>
        <strain evidence="3">201702476</strain>
    </source>
</reference>
<proteinExistence type="predicted"/>
<dbReference type="PANTHER" id="PTHR38731:SF1">
    <property type="entry name" value="FECR PROTEIN DOMAIN-CONTAINING PROTEIN"/>
    <property type="match status" value="1"/>
</dbReference>
<feature type="chain" id="PRO_5020295003" evidence="1">
    <location>
        <begin position="23"/>
        <end position="231"/>
    </location>
</feature>
<dbReference type="OrthoDB" id="340012at2"/>
<dbReference type="AlphaFoldDB" id="A0A4R9K6T0"/>
<dbReference type="Gene3D" id="2.60.120.1440">
    <property type="match status" value="1"/>
</dbReference>
<comment type="caution">
    <text evidence="3">The sequence shown here is derived from an EMBL/GenBank/DDBJ whole genome shotgun (WGS) entry which is preliminary data.</text>
</comment>
<keyword evidence="1" id="KW-0732">Signal</keyword>
<name>A0A4R9K6T0_9LEPT</name>
<dbReference type="PANTHER" id="PTHR38731">
    <property type="entry name" value="LIPL45-RELATED LIPOPROTEIN-RELATED"/>
    <property type="match status" value="1"/>
</dbReference>
<feature type="signal peptide" evidence="1">
    <location>
        <begin position="1"/>
        <end position="22"/>
    </location>
</feature>
<organism evidence="3 4">
    <name type="scientific">Leptospira ognonensis</name>
    <dbReference type="NCBI Taxonomy" id="2484945"/>
    <lineage>
        <taxon>Bacteria</taxon>
        <taxon>Pseudomonadati</taxon>
        <taxon>Spirochaetota</taxon>
        <taxon>Spirochaetia</taxon>
        <taxon>Leptospirales</taxon>
        <taxon>Leptospiraceae</taxon>
        <taxon>Leptospira</taxon>
    </lineage>
</organism>
<dbReference type="Proteomes" id="UP000297693">
    <property type="component" value="Unassembled WGS sequence"/>
</dbReference>
<protein>
    <submittedName>
        <fullName evidence="3">Iron dicitrate transport regulator FecR</fullName>
    </submittedName>
</protein>
<keyword evidence="4" id="KW-1185">Reference proteome</keyword>
<dbReference type="Pfam" id="PF04773">
    <property type="entry name" value="FecR"/>
    <property type="match status" value="1"/>
</dbReference>
<evidence type="ECO:0000256" key="1">
    <source>
        <dbReference type="SAM" id="SignalP"/>
    </source>
</evidence>
<evidence type="ECO:0000259" key="2">
    <source>
        <dbReference type="Pfam" id="PF04773"/>
    </source>
</evidence>
<sequence>MKNKQLTIFLFIVAIISTSISANDFAVAGYVKGKVSIMSADDALKLWKAFKVNDILKPGDTLKTGNGSKVDLIFKETEFRIQPNTTFALKEWDTKKQISKGFVENGSAWFKVKDFKKGNFEISSPTSTAGVRGTAFGVYYVAKEKKSYTCVCEGKVDVNGTIFSKGSGAGVTEGISDLEKNEYKDLITKDGATVALQKKMKDVPMLSNCLSCHKPIGWEDANRIPDEKYGK</sequence>
<feature type="domain" description="FecR protein" evidence="2">
    <location>
        <begin position="60"/>
        <end position="156"/>
    </location>
</feature>
<gene>
    <name evidence="3" type="ORF">EHQ58_07585</name>
</gene>
<dbReference type="RefSeq" id="WP_135623273.1">
    <property type="nucleotide sequence ID" value="NZ_RQGD01000022.1"/>
</dbReference>
<dbReference type="InterPro" id="IPR006860">
    <property type="entry name" value="FecR"/>
</dbReference>
<evidence type="ECO:0000313" key="4">
    <source>
        <dbReference type="Proteomes" id="UP000297693"/>
    </source>
</evidence>
<evidence type="ECO:0000313" key="3">
    <source>
        <dbReference type="EMBL" id="TGL60348.1"/>
    </source>
</evidence>
<dbReference type="EMBL" id="RQGD01000022">
    <property type="protein sequence ID" value="TGL60348.1"/>
    <property type="molecule type" value="Genomic_DNA"/>
</dbReference>
<accession>A0A4R9K6T0</accession>